<dbReference type="Pfam" id="PF02784">
    <property type="entry name" value="Orn_Arg_deC_N"/>
    <property type="match status" value="1"/>
</dbReference>
<dbReference type="UniPathway" id="UPA00034">
    <property type="reaction ID" value="UER00027"/>
</dbReference>
<dbReference type="SUPFAM" id="SSF51419">
    <property type="entry name" value="PLP-binding barrel"/>
    <property type="match status" value="1"/>
</dbReference>
<comment type="subunit">
    <text evidence="5">Homodimer.</text>
</comment>
<dbReference type="HAMAP" id="MF_02120">
    <property type="entry name" value="LysA"/>
    <property type="match status" value="1"/>
</dbReference>
<dbReference type="Gene3D" id="3.20.20.10">
    <property type="entry name" value="Alanine racemase"/>
    <property type="match status" value="1"/>
</dbReference>
<evidence type="ECO:0000256" key="6">
    <source>
        <dbReference type="NCBIfam" id="TIGR01048"/>
    </source>
</evidence>
<evidence type="ECO:0000259" key="9">
    <source>
        <dbReference type="Pfam" id="PF00278"/>
    </source>
</evidence>
<dbReference type="FunFam" id="3.20.20.10:FF:000003">
    <property type="entry name" value="Diaminopimelate decarboxylase"/>
    <property type="match status" value="1"/>
</dbReference>
<dbReference type="SUPFAM" id="SSF50621">
    <property type="entry name" value="Alanine racemase C-terminal domain-like"/>
    <property type="match status" value="1"/>
</dbReference>
<feature type="binding site" evidence="5">
    <location>
        <position position="248"/>
    </location>
    <ligand>
        <name>pyridoxal 5'-phosphate</name>
        <dbReference type="ChEBI" id="CHEBI:597326"/>
    </ligand>
</feature>
<dbReference type="GO" id="GO:0008836">
    <property type="term" value="F:diaminopimelate decarboxylase activity"/>
    <property type="evidence" value="ECO:0007669"/>
    <property type="project" value="UniProtKB-UniRule"/>
</dbReference>
<feature type="binding site" evidence="5">
    <location>
        <position position="295"/>
    </location>
    <ligand>
        <name>substrate</name>
    </ligand>
</feature>
<dbReference type="InterPro" id="IPR022643">
    <property type="entry name" value="De-COase2_C"/>
</dbReference>
<dbReference type="GO" id="GO:0030170">
    <property type="term" value="F:pyridoxal phosphate binding"/>
    <property type="evidence" value="ECO:0007669"/>
    <property type="project" value="UniProtKB-UniRule"/>
</dbReference>
<feature type="active site" description="Proton donor" evidence="7">
    <location>
        <position position="373"/>
    </location>
</feature>
<evidence type="ECO:0000259" key="10">
    <source>
        <dbReference type="Pfam" id="PF02784"/>
    </source>
</evidence>
<dbReference type="CDD" id="cd06828">
    <property type="entry name" value="PLPDE_III_DapDC"/>
    <property type="match status" value="1"/>
</dbReference>
<evidence type="ECO:0000256" key="1">
    <source>
        <dbReference type="ARBA" id="ARBA00001933"/>
    </source>
</evidence>
<dbReference type="InterPro" id="IPR009006">
    <property type="entry name" value="Ala_racemase/Decarboxylase_C"/>
</dbReference>
<comment type="catalytic activity">
    <reaction evidence="5 8">
        <text>meso-2,6-diaminopimelate + H(+) = L-lysine + CO2</text>
        <dbReference type="Rhea" id="RHEA:15101"/>
        <dbReference type="ChEBI" id="CHEBI:15378"/>
        <dbReference type="ChEBI" id="CHEBI:16526"/>
        <dbReference type="ChEBI" id="CHEBI:32551"/>
        <dbReference type="ChEBI" id="CHEBI:57791"/>
        <dbReference type="EC" id="4.1.1.20"/>
    </reaction>
</comment>
<dbReference type="InterPro" id="IPR022644">
    <property type="entry name" value="De-COase2_N"/>
</dbReference>
<feature type="binding site" evidence="5">
    <location>
        <begin position="292"/>
        <end position="295"/>
    </location>
    <ligand>
        <name>pyridoxal 5'-phosphate</name>
        <dbReference type="ChEBI" id="CHEBI:597326"/>
    </ligand>
</feature>
<organism evidence="11">
    <name type="scientific">uncultured Thermomicrobiales bacterium</name>
    <dbReference type="NCBI Taxonomy" id="1645740"/>
    <lineage>
        <taxon>Bacteria</taxon>
        <taxon>Pseudomonadati</taxon>
        <taxon>Thermomicrobiota</taxon>
        <taxon>Thermomicrobia</taxon>
        <taxon>Thermomicrobiales</taxon>
        <taxon>environmental samples</taxon>
    </lineage>
</organism>
<dbReference type="AlphaFoldDB" id="A0A6J4VY81"/>
<evidence type="ECO:0000256" key="8">
    <source>
        <dbReference type="RuleBase" id="RU003738"/>
    </source>
</evidence>
<evidence type="ECO:0000256" key="2">
    <source>
        <dbReference type="ARBA" id="ARBA00022793"/>
    </source>
</evidence>
<feature type="binding site" evidence="5">
    <location>
        <position position="332"/>
    </location>
    <ligand>
        <name>substrate</name>
    </ligand>
</feature>
<dbReference type="Gene3D" id="2.40.37.10">
    <property type="entry name" value="Lyase, Ornithine Decarboxylase, Chain A, domain 1"/>
    <property type="match status" value="1"/>
</dbReference>
<feature type="binding site" evidence="5">
    <location>
        <position position="402"/>
    </location>
    <ligand>
        <name>pyridoxal 5'-phosphate</name>
        <dbReference type="ChEBI" id="CHEBI:597326"/>
    </ligand>
</feature>
<feature type="binding site" evidence="5">
    <location>
        <position position="374"/>
    </location>
    <ligand>
        <name>substrate</name>
    </ligand>
</feature>
<dbReference type="InterPro" id="IPR002986">
    <property type="entry name" value="DAP_deCOOHase_LysA"/>
</dbReference>
<feature type="binding site" evidence="5">
    <location>
        <position position="336"/>
    </location>
    <ligand>
        <name>substrate</name>
    </ligand>
</feature>
<dbReference type="InterPro" id="IPR029066">
    <property type="entry name" value="PLP-binding_barrel"/>
</dbReference>
<comment type="function">
    <text evidence="5">Specifically catalyzes the decarboxylation of meso-diaminopimelate (meso-DAP) to L-lysine.</text>
</comment>
<keyword evidence="5 8" id="KW-0457">Lysine biosynthesis</keyword>
<dbReference type="EMBL" id="CADCWN010000379">
    <property type="protein sequence ID" value="CAA9589651.1"/>
    <property type="molecule type" value="Genomic_DNA"/>
</dbReference>
<comment type="similarity">
    <text evidence="5">Belongs to the Orn/Lys/Arg decarboxylase class-II family. LysA subfamily.</text>
</comment>
<feature type="domain" description="Orn/DAP/Arg decarboxylase 2 C-terminal" evidence="9">
    <location>
        <begin position="36"/>
        <end position="400"/>
    </location>
</feature>
<reference evidence="11" key="1">
    <citation type="submission" date="2020-02" db="EMBL/GenBank/DDBJ databases">
        <authorList>
            <person name="Meier V. D."/>
        </authorList>
    </citation>
    <scope>NUCLEOTIDE SEQUENCE</scope>
    <source>
        <strain evidence="11">AVDCRST_MAG18</strain>
    </source>
</reference>
<keyword evidence="2 5" id="KW-0210">Decarboxylase</keyword>
<dbReference type="NCBIfam" id="TIGR01048">
    <property type="entry name" value="lysA"/>
    <property type="match status" value="1"/>
</dbReference>
<comment type="cofactor">
    <cofactor evidence="1 5 7 8">
        <name>pyridoxal 5'-phosphate</name>
        <dbReference type="ChEBI" id="CHEBI:597326"/>
    </cofactor>
</comment>
<protein>
    <recommendedName>
        <fullName evidence="5 6">Diaminopimelate decarboxylase</fullName>
        <shortName evidence="5">DAP decarboxylase</shortName>
        <shortName evidence="5">DAPDC</shortName>
        <ecNumber evidence="5 6">4.1.1.20</ecNumber>
    </recommendedName>
</protein>
<dbReference type="GO" id="GO:0009089">
    <property type="term" value="P:lysine biosynthetic process via diaminopimelate"/>
    <property type="evidence" value="ECO:0007669"/>
    <property type="project" value="UniProtKB-UniRule"/>
</dbReference>
<evidence type="ECO:0000256" key="3">
    <source>
        <dbReference type="ARBA" id="ARBA00022898"/>
    </source>
</evidence>
<comment type="pathway">
    <text evidence="5 8">Amino-acid biosynthesis; L-lysine biosynthesis via DAP pathway; L-lysine from DL-2,6-diaminopimelate: step 1/1.</text>
</comment>
<accession>A0A6J4VY81</accession>
<evidence type="ECO:0000313" key="11">
    <source>
        <dbReference type="EMBL" id="CAA9589651.1"/>
    </source>
</evidence>
<dbReference type="PRINTS" id="PR01179">
    <property type="entry name" value="ODADCRBXLASE"/>
</dbReference>
<dbReference type="Pfam" id="PF00278">
    <property type="entry name" value="Orn_DAP_Arg_deC"/>
    <property type="match status" value="1"/>
</dbReference>
<proteinExistence type="inferred from homology"/>
<keyword evidence="4 5" id="KW-0456">Lyase</keyword>
<evidence type="ECO:0000256" key="5">
    <source>
        <dbReference type="HAMAP-Rule" id="MF_02120"/>
    </source>
</evidence>
<dbReference type="EC" id="4.1.1.20" evidence="5 6"/>
<keyword evidence="5" id="KW-0028">Amino-acid biosynthesis</keyword>
<sequence>MLWPITTTINAAGHLAIGGVDLLDLAREWGTPLYLYDEATIRERCRAFHAAFDARYPESAIVYAGKTYLSPAILAILREEGVWLDVCSGGELGLALRCAFPAARIVFHGNNKSPDELRLAVEAGIGRIIVDNELELGRLIALGEELGRRVPIALRLNPGVGAHTHEYRLTGVVDSKFGFPTIDDQAERAVARAIGAASVELLGYHCHIGAHIFELEPYRDAVAALFRFAAEMRDRHGFIPAEISPGGGMAIAYIPEDEARQSAPDQIASVIGDALRDCAAAVGLPAPRTWIEPGRALVGQAGVALYTVGAVKEIPSVRRYVAVDGGMADNIRPALYEAEYTAAIANRPGPRFHAEGGTASEGELTSRVVGKYCESGDLLIREIALPPVETGDLLALPASGAYNLAMSSNYNLAFRPAVVFVNDGRARLTRRRETLDDLLSAEVFES</sequence>
<evidence type="ECO:0000256" key="7">
    <source>
        <dbReference type="PIRSR" id="PIRSR600183-50"/>
    </source>
</evidence>
<dbReference type="PRINTS" id="PR01181">
    <property type="entry name" value="DAPDCRBXLASE"/>
</dbReference>
<name>A0A6J4VY81_9BACT</name>
<gene>
    <name evidence="5" type="primary">lysA</name>
    <name evidence="11" type="ORF">AVDCRST_MAG18-4701</name>
</gene>
<feature type="domain" description="Orn/DAP/Arg decarboxylase 2 N-terminal" evidence="10">
    <location>
        <begin position="39"/>
        <end position="298"/>
    </location>
</feature>
<dbReference type="PANTHER" id="PTHR43727:SF2">
    <property type="entry name" value="GROUP IV DECARBOXYLASE"/>
    <property type="match status" value="1"/>
</dbReference>
<keyword evidence="3 5" id="KW-0663">Pyridoxal phosphate</keyword>
<feature type="modified residue" description="N6-(pyridoxal phosphate)lysine" evidence="5 7">
    <location>
        <position position="66"/>
    </location>
</feature>
<dbReference type="InterPro" id="IPR000183">
    <property type="entry name" value="Orn/DAP/Arg_de-COase"/>
</dbReference>
<dbReference type="PANTHER" id="PTHR43727">
    <property type="entry name" value="DIAMINOPIMELATE DECARBOXYLASE"/>
    <property type="match status" value="1"/>
</dbReference>
<evidence type="ECO:0000256" key="4">
    <source>
        <dbReference type="ARBA" id="ARBA00023239"/>
    </source>
</evidence>
<feature type="binding site" evidence="5">
    <location>
        <position position="402"/>
    </location>
    <ligand>
        <name>substrate</name>
    </ligand>
</feature>